<evidence type="ECO:0000256" key="3">
    <source>
        <dbReference type="ARBA" id="ARBA00022692"/>
    </source>
</evidence>
<dbReference type="RefSeq" id="XP_030828817.1">
    <property type="nucleotide sequence ID" value="XM_030972957.1"/>
</dbReference>
<keyword evidence="5 8" id="KW-1133">Transmembrane helix</keyword>
<dbReference type="OrthoDB" id="6434091at2759"/>
<dbReference type="EnsemblMetazoa" id="XM_030972957">
    <property type="protein sequence ID" value="XP_030828817"/>
    <property type="gene ID" value="LOC105447386"/>
</dbReference>
<feature type="domain" description="Ig-like" evidence="9">
    <location>
        <begin position="95"/>
        <end position="171"/>
    </location>
</feature>
<evidence type="ECO:0000256" key="7">
    <source>
        <dbReference type="ARBA" id="ARBA00023180"/>
    </source>
</evidence>
<dbReference type="SUPFAM" id="SSF48726">
    <property type="entry name" value="Immunoglobulin"/>
    <property type="match status" value="1"/>
</dbReference>
<reference evidence="11" key="1">
    <citation type="submission" date="2015-02" db="EMBL/GenBank/DDBJ databases">
        <title>Genome sequencing for Strongylocentrotus purpuratus.</title>
        <authorList>
            <person name="Murali S."/>
            <person name="Liu Y."/>
            <person name="Vee V."/>
            <person name="English A."/>
            <person name="Wang M."/>
            <person name="Skinner E."/>
            <person name="Han Y."/>
            <person name="Muzny D.M."/>
            <person name="Worley K.C."/>
            <person name="Gibbs R.A."/>
        </authorList>
    </citation>
    <scope>NUCLEOTIDE SEQUENCE</scope>
</reference>
<dbReference type="OMA" id="MEGNAMY"/>
<dbReference type="InterPro" id="IPR013783">
    <property type="entry name" value="Ig-like_fold"/>
</dbReference>
<evidence type="ECO:0000313" key="10">
    <source>
        <dbReference type="EnsemblMetazoa" id="XP_030828817"/>
    </source>
</evidence>
<dbReference type="PROSITE" id="PS50835">
    <property type="entry name" value="IG_LIKE"/>
    <property type="match status" value="1"/>
</dbReference>
<dbReference type="Gene3D" id="2.60.40.10">
    <property type="entry name" value="Immunoglobulins"/>
    <property type="match status" value="1"/>
</dbReference>
<evidence type="ECO:0000256" key="8">
    <source>
        <dbReference type="SAM" id="Phobius"/>
    </source>
</evidence>
<feature type="transmembrane region" description="Helical" evidence="8">
    <location>
        <begin position="199"/>
        <end position="219"/>
    </location>
</feature>
<evidence type="ECO:0000256" key="6">
    <source>
        <dbReference type="ARBA" id="ARBA00023136"/>
    </source>
</evidence>
<comment type="subcellular location">
    <subcellularLocation>
        <location evidence="1">Membrane</location>
        <topology evidence="1">Single-pass type I membrane protein</topology>
    </subcellularLocation>
</comment>
<evidence type="ECO:0000256" key="4">
    <source>
        <dbReference type="ARBA" id="ARBA00022729"/>
    </source>
</evidence>
<accession>A0A7M7N0A6</accession>
<dbReference type="GeneID" id="105447386"/>
<dbReference type="Proteomes" id="UP000007110">
    <property type="component" value="Unassembled WGS sequence"/>
</dbReference>
<evidence type="ECO:0000259" key="9">
    <source>
        <dbReference type="PROSITE" id="PS50835"/>
    </source>
</evidence>
<evidence type="ECO:0000256" key="2">
    <source>
        <dbReference type="ARBA" id="ARBA00008727"/>
    </source>
</evidence>
<dbReference type="InterPro" id="IPR036179">
    <property type="entry name" value="Ig-like_dom_sf"/>
</dbReference>
<organism evidence="10 11">
    <name type="scientific">Strongylocentrotus purpuratus</name>
    <name type="common">Purple sea urchin</name>
    <dbReference type="NCBI Taxonomy" id="7668"/>
    <lineage>
        <taxon>Eukaryota</taxon>
        <taxon>Metazoa</taxon>
        <taxon>Echinodermata</taxon>
        <taxon>Eleutherozoa</taxon>
        <taxon>Echinozoa</taxon>
        <taxon>Echinoidea</taxon>
        <taxon>Euechinoidea</taxon>
        <taxon>Echinacea</taxon>
        <taxon>Camarodonta</taxon>
        <taxon>Echinidea</taxon>
        <taxon>Strongylocentrotidae</taxon>
        <taxon>Strongylocentrotus</taxon>
    </lineage>
</organism>
<dbReference type="InParanoid" id="A0A7M7N0A6"/>
<comment type="similarity">
    <text evidence="2">Belongs to the FAM187 family.</text>
</comment>
<dbReference type="InterPro" id="IPR007110">
    <property type="entry name" value="Ig-like_dom"/>
</dbReference>
<evidence type="ECO:0000313" key="11">
    <source>
        <dbReference type="Proteomes" id="UP000007110"/>
    </source>
</evidence>
<protein>
    <recommendedName>
        <fullName evidence="9">Ig-like domain-containing protein</fullName>
    </recommendedName>
</protein>
<dbReference type="GO" id="GO:0016020">
    <property type="term" value="C:membrane"/>
    <property type="evidence" value="ECO:0007669"/>
    <property type="project" value="UniProtKB-SubCell"/>
</dbReference>
<sequence length="228" mass="26164">MYTEWGSWSSCNHCGEPGERVKMGICYARTRLDEFRGGVPCRSNAVPYKERSKYSYDKRKDEKEIGTCNAKCPPKPKATGKKAIVKTFALSAGIPTLPKLVKRRVYYEDVGNNAELVCPEAGVTHGVRWMNGSKTLRQMEFIKANSRFRIDHLNRLYIENVQFYDSRNYTCWFENKQIAVVIIKVVEAPSIDEDMEGNAMYVGMVLVFLVFFYIVLGVCKNRKLQTIQ</sequence>
<name>A0A7M7N0A6_STRPU</name>
<dbReference type="PANTHER" id="PTHR32178:SF6">
    <property type="entry name" value="IG-LIKE DOMAIN-CONTAINING PROTEIN"/>
    <property type="match status" value="1"/>
</dbReference>
<proteinExistence type="inferred from homology"/>
<keyword evidence="11" id="KW-1185">Reference proteome</keyword>
<keyword evidence="3 8" id="KW-0812">Transmembrane</keyword>
<keyword evidence="7" id="KW-0325">Glycoprotein</keyword>
<evidence type="ECO:0000256" key="5">
    <source>
        <dbReference type="ARBA" id="ARBA00022989"/>
    </source>
</evidence>
<dbReference type="AlphaFoldDB" id="A0A7M7N0A6"/>
<evidence type="ECO:0000256" key="1">
    <source>
        <dbReference type="ARBA" id="ARBA00004479"/>
    </source>
</evidence>
<dbReference type="PANTHER" id="PTHR32178">
    <property type="entry name" value="FAM187"/>
    <property type="match status" value="1"/>
</dbReference>
<reference evidence="10" key="2">
    <citation type="submission" date="2021-01" db="UniProtKB">
        <authorList>
            <consortium name="EnsemblMetazoa"/>
        </authorList>
    </citation>
    <scope>IDENTIFICATION</scope>
</reference>
<dbReference type="InterPro" id="IPR039311">
    <property type="entry name" value="FAM187A/B"/>
</dbReference>
<keyword evidence="6 8" id="KW-0472">Membrane</keyword>
<keyword evidence="4" id="KW-0732">Signal</keyword>
<dbReference type="KEGG" id="spu:105447386"/>